<keyword evidence="3" id="KW-0456">Lyase</keyword>
<evidence type="ECO:0000256" key="3">
    <source>
        <dbReference type="ARBA" id="ARBA00023239"/>
    </source>
</evidence>
<dbReference type="GO" id="GO:0046872">
    <property type="term" value="F:metal ion binding"/>
    <property type="evidence" value="ECO:0007669"/>
    <property type="project" value="UniProtKB-KW"/>
</dbReference>
<evidence type="ECO:0000256" key="2">
    <source>
        <dbReference type="ARBA" id="ARBA00022723"/>
    </source>
</evidence>
<reference evidence="5 6" key="1">
    <citation type="submission" date="2020-04" db="EMBL/GenBank/DDBJ databases">
        <title>Rhodospirillaceae bacterium KN72 isolated from deep sea.</title>
        <authorList>
            <person name="Zhang D.-C."/>
        </authorList>
    </citation>
    <scope>NUCLEOTIDE SEQUENCE [LARGE SCALE GENOMIC DNA]</scope>
    <source>
        <strain evidence="5 6">KN72</strain>
    </source>
</reference>
<dbReference type="InterPro" id="IPR040442">
    <property type="entry name" value="Pyrv_kinase-like_dom_sf"/>
</dbReference>
<protein>
    <submittedName>
        <fullName evidence="5">2,4-dihydroxyhept-2-ene-1,7-dioic acid aldolase</fullName>
    </submittedName>
</protein>
<dbReference type="Pfam" id="PF03328">
    <property type="entry name" value="HpcH_HpaI"/>
    <property type="match status" value="1"/>
</dbReference>
<dbReference type="Gene3D" id="3.20.20.60">
    <property type="entry name" value="Phosphoenolpyruvate-binding domains"/>
    <property type="match status" value="1"/>
</dbReference>
<dbReference type="EMBL" id="JABBNT010000001">
    <property type="protein sequence ID" value="NMM42998.1"/>
    <property type="molecule type" value="Genomic_DNA"/>
</dbReference>
<accession>A0A7Y0HE00</accession>
<sequence length="250" mass="26722">MTALEKLRDGGTAIGTFGMIDGTLSVEGLARAGFDFVCLDRQHGLLDDATVWNQIVAIGKAGKACPWVRIPWNRPEDAMRALDGGATGIVAPMIGSRAEAEALVRACRYPPMGERSWGPIRAGMNDPVFYTETANDSIFVAAMIETRGGFDNLEEIASTPGLDAIFVGPNDLSFAISSWQPGMPTHTDFLDDLRRIAEVATANGKIPGIHCADAAMARAARGWGYRFMTVGADIGFMVQAAKATVLDARK</sequence>
<dbReference type="PANTHER" id="PTHR30502:SF0">
    <property type="entry name" value="PHOSPHOENOLPYRUVATE CARBOXYLASE FAMILY PROTEIN"/>
    <property type="match status" value="1"/>
</dbReference>
<dbReference type="SUPFAM" id="SSF51621">
    <property type="entry name" value="Phosphoenolpyruvate/pyruvate domain"/>
    <property type="match status" value="1"/>
</dbReference>
<evidence type="ECO:0000313" key="6">
    <source>
        <dbReference type="Proteomes" id="UP000539372"/>
    </source>
</evidence>
<dbReference type="InterPro" id="IPR005000">
    <property type="entry name" value="Aldolase/citrate-lyase_domain"/>
</dbReference>
<evidence type="ECO:0000256" key="1">
    <source>
        <dbReference type="ARBA" id="ARBA00005568"/>
    </source>
</evidence>
<evidence type="ECO:0000313" key="5">
    <source>
        <dbReference type="EMBL" id="NMM42998.1"/>
    </source>
</evidence>
<gene>
    <name evidence="5" type="ORF">HH303_00815</name>
</gene>
<dbReference type="InterPro" id="IPR015813">
    <property type="entry name" value="Pyrv/PenolPyrv_kinase-like_dom"/>
</dbReference>
<name>A0A7Y0HE00_9PROT</name>
<dbReference type="GO" id="GO:0005737">
    <property type="term" value="C:cytoplasm"/>
    <property type="evidence" value="ECO:0007669"/>
    <property type="project" value="TreeGrafter"/>
</dbReference>
<dbReference type="InterPro" id="IPR050251">
    <property type="entry name" value="HpcH-HpaI_aldolase"/>
</dbReference>
<dbReference type="Proteomes" id="UP000539372">
    <property type="component" value="Unassembled WGS sequence"/>
</dbReference>
<dbReference type="GO" id="GO:0016832">
    <property type="term" value="F:aldehyde-lyase activity"/>
    <property type="evidence" value="ECO:0007669"/>
    <property type="project" value="TreeGrafter"/>
</dbReference>
<evidence type="ECO:0000259" key="4">
    <source>
        <dbReference type="Pfam" id="PF03328"/>
    </source>
</evidence>
<keyword evidence="6" id="KW-1185">Reference proteome</keyword>
<keyword evidence="2" id="KW-0479">Metal-binding</keyword>
<comment type="similarity">
    <text evidence="1">Belongs to the HpcH/HpaI aldolase family.</text>
</comment>
<proteinExistence type="inferred from homology"/>
<dbReference type="AlphaFoldDB" id="A0A7Y0HE00"/>
<organism evidence="5 6">
    <name type="scientific">Pacificispira spongiicola</name>
    <dbReference type="NCBI Taxonomy" id="2729598"/>
    <lineage>
        <taxon>Bacteria</taxon>
        <taxon>Pseudomonadati</taxon>
        <taxon>Pseudomonadota</taxon>
        <taxon>Alphaproteobacteria</taxon>
        <taxon>Rhodospirillales</taxon>
        <taxon>Rhodospirillaceae</taxon>
        <taxon>Pacificispira</taxon>
    </lineage>
</organism>
<feature type="domain" description="HpcH/HpaI aldolase/citrate lyase" evidence="4">
    <location>
        <begin position="25"/>
        <end position="238"/>
    </location>
</feature>
<dbReference type="RefSeq" id="WP_169623310.1">
    <property type="nucleotide sequence ID" value="NZ_JABBNT010000001.1"/>
</dbReference>
<dbReference type="PANTHER" id="PTHR30502">
    <property type="entry name" value="2-KETO-3-DEOXY-L-RHAMNONATE ALDOLASE"/>
    <property type="match status" value="1"/>
</dbReference>
<comment type="caution">
    <text evidence="5">The sequence shown here is derived from an EMBL/GenBank/DDBJ whole genome shotgun (WGS) entry which is preliminary data.</text>
</comment>